<organism evidence="6 7">
    <name type="scientific">Ceraceosorus guamensis</name>
    <dbReference type="NCBI Taxonomy" id="1522189"/>
    <lineage>
        <taxon>Eukaryota</taxon>
        <taxon>Fungi</taxon>
        <taxon>Dikarya</taxon>
        <taxon>Basidiomycota</taxon>
        <taxon>Ustilaginomycotina</taxon>
        <taxon>Exobasidiomycetes</taxon>
        <taxon>Ceraceosorales</taxon>
        <taxon>Ceraceosoraceae</taxon>
        <taxon>Ceraceosorus</taxon>
    </lineage>
</organism>
<evidence type="ECO:0000313" key="7">
    <source>
        <dbReference type="Proteomes" id="UP000245783"/>
    </source>
</evidence>
<dbReference type="PROSITE" id="PS00678">
    <property type="entry name" value="WD_REPEATS_1"/>
    <property type="match status" value="4"/>
</dbReference>
<evidence type="ECO:0000313" key="6">
    <source>
        <dbReference type="EMBL" id="PWN44389.1"/>
    </source>
</evidence>
<sequence>MDVDSVEETTTPTSPPLGPTKREGYVLRQTLQGHTRSVSSLSISPHGMLLASSGSDRTIKIWNLASGSLKFTLKGHKLGVNQVAWSGDGRYVASASDDRTVRVWDCDTGAQVRLLQGHTSYVFCLAYNLQCSLIVSGSFDETIRLWDVKRGICHKTIPAHSEAVTGVDFNRDGDLIVSCSYDGLLRLWDTSTGTCLKTLVHRDNAPLSHVKFTPSSSQILASSLDNTIRLWDIPNSRVLKTYTGNGYTNGKFACAADFTAPRELPASTSVGGQGTDEDPRKQEMRKRGLKQIFVVAGSEDQRVYVWDLQSKKVDQILVGHRDVVIAIAAHPTLDIIASASMDHDPSIKIWSLDDIPIKSET</sequence>
<dbReference type="SUPFAM" id="SSF50978">
    <property type="entry name" value="WD40 repeat-like"/>
    <property type="match status" value="1"/>
</dbReference>
<dbReference type="InterPro" id="IPR015943">
    <property type="entry name" value="WD40/YVTN_repeat-like_dom_sf"/>
</dbReference>
<dbReference type="GO" id="GO:0048188">
    <property type="term" value="C:Set1C/COMPASS complex"/>
    <property type="evidence" value="ECO:0007669"/>
    <property type="project" value="TreeGrafter"/>
</dbReference>
<dbReference type="FunFam" id="2.130.10.10:FF:000228">
    <property type="entry name" value="COMPASS-like H3K4 histone methylase component WDR5A"/>
    <property type="match status" value="1"/>
</dbReference>
<feature type="domain" description="WDR5-like beta-propeller" evidence="5">
    <location>
        <begin position="30"/>
        <end position="351"/>
    </location>
</feature>
<feature type="repeat" description="WD" evidence="3">
    <location>
        <begin position="115"/>
        <end position="156"/>
    </location>
</feature>
<name>A0A316W3V0_9BASI</name>
<feature type="repeat" description="WD" evidence="3">
    <location>
        <begin position="200"/>
        <end position="241"/>
    </location>
</feature>
<evidence type="ECO:0000256" key="4">
    <source>
        <dbReference type="SAM" id="MobiDB-lite"/>
    </source>
</evidence>
<dbReference type="InParanoid" id="A0A316W3V0"/>
<dbReference type="PANTHER" id="PTHR22847:SF637">
    <property type="entry name" value="WD REPEAT DOMAIN 5B"/>
    <property type="match status" value="1"/>
</dbReference>
<feature type="region of interest" description="Disordered" evidence="4">
    <location>
        <begin position="1"/>
        <end position="23"/>
    </location>
</feature>
<proteinExistence type="predicted"/>
<evidence type="ECO:0000256" key="3">
    <source>
        <dbReference type="PROSITE-ProRule" id="PRU00221"/>
    </source>
</evidence>
<keyword evidence="2" id="KW-0677">Repeat</keyword>
<feature type="repeat" description="WD" evidence="3">
    <location>
        <begin position="73"/>
        <end position="114"/>
    </location>
</feature>
<feature type="repeat" description="WD" evidence="3">
    <location>
        <begin position="157"/>
        <end position="198"/>
    </location>
</feature>
<dbReference type="Gene3D" id="2.130.10.10">
    <property type="entry name" value="YVTN repeat-like/Quinoprotein amine dehydrogenase"/>
    <property type="match status" value="1"/>
</dbReference>
<feature type="repeat" description="WD" evidence="3">
    <location>
        <begin position="31"/>
        <end position="72"/>
    </location>
</feature>
<feature type="region of interest" description="Disordered" evidence="4">
    <location>
        <begin position="264"/>
        <end position="284"/>
    </location>
</feature>
<dbReference type="InterPro" id="IPR059122">
    <property type="entry name" value="Beta-prop_WDR5-like"/>
</dbReference>
<dbReference type="PANTHER" id="PTHR22847">
    <property type="entry name" value="WD40 REPEAT PROTEIN"/>
    <property type="match status" value="1"/>
</dbReference>
<dbReference type="STRING" id="1522189.A0A316W3V0"/>
<dbReference type="PROSITE" id="PS50294">
    <property type="entry name" value="WD_REPEATS_REGION"/>
    <property type="match status" value="5"/>
</dbReference>
<dbReference type="InterPro" id="IPR019775">
    <property type="entry name" value="WD40_repeat_CS"/>
</dbReference>
<dbReference type="InterPro" id="IPR036322">
    <property type="entry name" value="WD40_repeat_dom_sf"/>
</dbReference>
<dbReference type="PRINTS" id="PR00320">
    <property type="entry name" value="GPROTEINBRPT"/>
</dbReference>
<accession>A0A316W3V0</accession>
<dbReference type="GeneID" id="37032628"/>
<dbReference type="OrthoDB" id="674604at2759"/>
<evidence type="ECO:0000256" key="1">
    <source>
        <dbReference type="ARBA" id="ARBA00022574"/>
    </source>
</evidence>
<dbReference type="AlphaFoldDB" id="A0A316W3V0"/>
<gene>
    <name evidence="6" type="ORF">IE81DRAFT_18824</name>
</gene>
<protein>
    <submittedName>
        <fullName evidence="6">WD40 repeat-containing protein</fullName>
    </submittedName>
</protein>
<feature type="repeat" description="WD" evidence="3">
    <location>
        <begin position="293"/>
        <end position="316"/>
    </location>
</feature>
<dbReference type="Proteomes" id="UP000245783">
    <property type="component" value="Unassembled WGS sequence"/>
</dbReference>
<dbReference type="PROSITE" id="PS50082">
    <property type="entry name" value="WD_REPEATS_2"/>
    <property type="match status" value="6"/>
</dbReference>
<keyword evidence="1 3" id="KW-0853">WD repeat</keyword>
<keyword evidence="7" id="KW-1185">Reference proteome</keyword>
<dbReference type="InterPro" id="IPR001680">
    <property type="entry name" value="WD40_rpt"/>
</dbReference>
<dbReference type="CDD" id="cd00200">
    <property type="entry name" value="WD40"/>
    <property type="match status" value="1"/>
</dbReference>
<evidence type="ECO:0000259" key="5">
    <source>
        <dbReference type="Pfam" id="PF25175"/>
    </source>
</evidence>
<dbReference type="GO" id="GO:0042393">
    <property type="term" value="F:histone binding"/>
    <property type="evidence" value="ECO:0007669"/>
    <property type="project" value="TreeGrafter"/>
</dbReference>
<evidence type="ECO:0000256" key="2">
    <source>
        <dbReference type="ARBA" id="ARBA00022737"/>
    </source>
</evidence>
<reference evidence="6 7" key="1">
    <citation type="journal article" date="2018" name="Mol. Biol. Evol.">
        <title>Broad Genomic Sampling Reveals a Smut Pathogenic Ancestry of the Fungal Clade Ustilaginomycotina.</title>
        <authorList>
            <person name="Kijpornyongpan T."/>
            <person name="Mondo S.J."/>
            <person name="Barry K."/>
            <person name="Sandor L."/>
            <person name="Lee J."/>
            <person name="Lipzen A."/>
            <person name="Pangilinan J."/>
            <person name="LaButti K."/>
            <person name="Hainaut M."/>
            <person name="Henrissat B."/>
            <person name="Grigoriev I.V."/>
            <person name="Spatafora J.W."/>
            <person name="Aime M.C."/>
        </authorList>
    </citation>
    <scope>NUCLEOTIDE SEQUENCE [LARGE SCALE GENOMIC DNA]</scope>
    <source>
        <strain evidence="6 7">MCA 4658</strain>
    </source>
</reference>
<dbReference type="InterPro" id="IPR020472">
    <property type="entry name" value="WD40_PAC1"/>
</dbReference>
<dbReference type="Pfam" id="PF25175">
    <property type="entry name" value="Beta-prop_WDR5"/>
    <property type="match status" value="1"/>
</dbReference>
<dbReference type="EMBL" id="KZ819361">
    <property type="protein sequence ID" value="PWN44389.1"/>
    <property type="molecule type" value="Genomic_DNA"/>
</dbReference>
<dbReference type="RefSeq" id="XP_025371549.1">
    <property type="nucleotide sequence ID" value="XM_025510758.1"/>
</dbReference>
<dbReference type="SMART" id="SM00320">
    <property type="entry name" value="WD40"/>
    <property type="match status" value="7"/>
</dbReference>